<protein>
    <submittedName>
        <fullName evidence="1">(diamondback moth) hypothetical protein</fullName>
    </submittedName>
</protein>
<comment type="caution">
    <text evidence="1">The sequence shown here is derived from an EMBL/GenBank/DDBJ whole genome shotgun (WGS) entry which is preliminary data.</text>
</comment>
<dbReference type="AlphaFoldDB" id="A0A8S4EZ38"/>
<name>A0A8S4EZ38_PLUXY</name>
<dbReference type="EMBL" id="CAJHNJ030000024">
    <property type="protein sequence ID" value="CAG9120803.1"/>
    <property type="molecule type" value="Genomic_DNA"/>
</dbReference>
<organism evidence="1 2">
    <name type="scientific">Plutella xylostella</name>
    <name type="common">Diamondback moth</name>
    <name type="synonym">Plutella maculipennis</name>
    <dbReference type="NCBI Taxonomy" id="51655"/>
    <lineage>
        <taxon>Eukaryota</taxon>
        <taxon>Metazoa</taxon>
        <taxon>Ecdysozoa</taxon>
        <taxon>Arthropoda</taxon>
        <taxon>Hexapoda</taxon>
        <taxon>Insecta</taxon>
        <taxon>Pterygota</taxon>
        <taxon>Neoptera</taxon>
        <taxon>Endopterygota</taxon>
        <taxon>Lepidoptera</taxon>
        <taxon>Glossata</taxon>
        <taxon>Ditrysia</taxon>
        <taxon>Yponomeutoidea</taxon>
        <taxon>Plutellidae</taxon>
        <taxon>Plutella</taxon>
    </lineage>
</organism>
<accession>A0A8S4EZ38</accession>
<proteinExistence type="predicted"/>
<sequence>MKQATCAPLKQVPGCHKLTRRMRRTGSTANTARLGEKELRMDSTMDTAMVASMVGRRPCVSASQPHRLFQRNGTGYNYCLDIVHHLLQILIDINIILITKFFKNSV</sequence>
<evidence type="ECO:0000313" key="1">
    <source>
        <dbReference type="EMBL" id="CAG9120803.1"/>
    </source>
</evidence>
<reference evidence="1" key="1">
    <citation type="submission" date="2020-11" db="EMBL/GenBank/DDBJ databases">
        <authorList>
            <person name="Whiteford S."/>
        </authorList>
    </citation>
    <scope>NUCLEOTIDE SEQUENCE</scope>
</reference>
<evidence type="ECO:0000313" key="2">
    <source>
        <dbReference type="Proteomes" id="UP000653454"/>
    </source>
</evidence>
<dbReference type="Proteomes" id="UP000653454">
    <property type="component" value="Unassembled WGS sequence"/>
</dbReference>
<keyword evidence="2" id="KW-1185">Reference proteome</keyword>
<gene>
    <name evidence="1" type="ORF">PLXY2_LOCUS7223</name>
</gene>